<organism evidence="2 3">
    <name type="scientific">Victivallis lenta</name>
    <dbReference type="NCBI Taxonomy" id="2606640"/>
    <lineage>
        <taxon>Bacteria</taxon>
        <taxon>Pseudomonadati</taxon>
        <taxon>Lentisphaerota</taxon>
        <taxon>Lentisphaeria</taxon>
        <taxon>Victivallales</taxon>
        <taxon>Victivallaceae</taxon>
        <taxon>Victivallis</taxon>
    </lineage>
</organism>
<gene>
    <name evidence="2" type="ORF">FYJ85_04400</name>
</gene>
<dbReference type="AlphaFoldDB" id="A0A844G127"/>
<evidence type="ECO:0000256" key="1">
    <source>
        <dbReference type="SAM" id="Phobius"/>
    </source>
</evidence>
<name>A0A844G127_9BACT</name>
<keyword evidence="1" id="KW-0812">Transmembrane</keyword>
<evidence type="ECO:0000313" key="2">
    <source>
        <dbReference type="EMBL" id="MST96288.1"/>
    </source>
</evidence>
<protein>
    <submittedName>
        <fullName evidence="2">Uncharacterized protein</fullName>
    </submittedName>
</protein>
<comment type="caution">
    <text evidence="2">The sequence shown here is derived from an EMBL/GenBank/DDBJ whole genome shotgun (WGS) entry which is preliminary data.</text>
</comment>
<keyword evidence="1" id="KW-0472">Membrane</keyword>
<dbReference type="EMBL" id="VUNS01000003">
    <property type="protein sequence ID" value="MST96288.1"/>
    <property type="molecule type" value="Genomic_DNA"/>
</dbReference>
<reference evidence="2 3" key="1">
    <citation type="submission" date="2019-08" db="EMBL/GenBank/DDBJ databases">
        <title>In-depth cultivation of the pig gut microbiome towards novel bacterial diversity and tailored functional studies.</title>
        <authorList>
            <person name="Wylensek D."/>
            <person name="Hitch T.C.A."/>
            <person name="Clavel T."/>
        </authorList>
    </citation>
    <scope>NUCLEOTIDE SEQUENCE [LARGE SCALE GENOMIC DNA]</scope>
    <source>
        <strain evidence="2 3">BBE-744-WT-12</strain>
    </source>
</reference>
<keyword evidence="1" id="KW-1133">Transmembrane helix</keyword>
<dbReference type="RefSeq" id="WP_106053910.1">
    <property type="nucleotide sequence ID" value="NZ_CALXOB010000006.1"/>
</dbReference>
<sequence>MIGMSYADALFAFFVLWLIFIGILWWRELYRAKRFSWKLSNSTLFHCDSCHHSFIIKESVNLTRCPRCNSICICRKRRDLE</sequence>
<keyword evidence="3" id="KW-1185">Reference proteome</keyword>
<evidence type="ECO:0000313" key="3">
    <source>
        <dbReference type="Proteomes" id="UP000435649"/>
    </source>
</evidence>
<feature type="transmembrane region" description="Helical" evidence="1">
    <location>
        <begin position="6"/>
        <end position="26"/>
    </location>
</feature>
<dbReference type="Proteomes" id="UP000435649">
    <property type="component" value="Unassembled WGS sequence"/>
</dbReference>
<proteinExistence type="predicted"/>
<accession>A0A844G127</accession>